<accession>A0A0E9UJT3</accession>
<proteinExistence type="predicted"/>
<dbReference type="InterPro" id="IPR037862">
    <property type="entry name" value="PLC-beta_PH"/>
</dbReference>
<dbReference type="EMBL" id="GBXM01043047">
    <property type="protein sequence ID" value="JAH65530.1"/>
    <property type="molecule type" value="Transcribed_RNA"/>
</dbReference>
<dbReference type="Pfam" id="PF17787">
    <property type="entry name" value="PH_14"/>
    <property type="match status" value="1"/>
</dbReference>
<reference evidence="2" key="2">
    <citation type="journal article" date="2015" name="Fish Shellfish Immunol.">
        <title>Early steps in the European eel (Anguilla anguilla)-Vibrio vulnificus interaction in the gills: Role of the RtxA13 toxin.</title>
        <authorList>
            <person name="Callol A."/>
            <person name="Pajuelo D."/>
            <person name="Ebbesson L."/>
            <person name="Teles M."/>
            <person name="MacKenzie S."/>
            <person name="Amaro C."/>
        </authorList>
    </citation>
    <scope>NUCLEOTIDE SEQUENCE</scope>
</reference>
<protein>
    <recommendedName>
        <fullName evidence="1">PLC-beta PH domain-containing protein</fullName>
    </recommendedName>
</protein>
<name>A0A0E9UJT3_ANGAN</name>
<feature type="domain" description="PLC-beta PH" evidence="1">
    <location>
        <begin position="22"/>
        <end position="46"/>
    </location>
</feature>
<reference evidence="2" key="1">
    <citation type="submission" date="2014-11" db="EMBL/GenBank/DDBJ databases">
        <authorList>
            <person name="Amaro Gonzalez C."/>
        </authorList>
    </citation>
    <scope>NUCLEOTIDE SEQUENCE</scope>
</reference>
<sequence length="59" mass="6459">MLSCLNVSCLNFPISQSHLLLQETESLDITYIKDARAGKSTKTPKVRTAMSCSLLLTSV</sequence>
<evidence type="ECO:0000313" key="2">
    <source>
        <dbReference type="EMBL" id="JAH65530.1"/>
    </source>
</evidence>
<dbReference type="EMBL" id="GBXM01025433">
    <property type="protein sequence ID" value="JAH83144.1"/>
    <property type="molecule type" value="Transcribed_RNA"/>
</dbReference>
<dbReference type="AlphaFoldDB" id="A0A0E9UJT3"/>
<evidence type="ECO:0000259" key="1">
    <source>
        <dbReference type="Pfam" id="PF17787"/>
    </source>
</evidence>
<organism evidence="2">
    <name type="scientific">Anguilla anguilla</name>
    <name type="common">European freshwater eel</name>
    <name type="synonym">Muraena anguilla</name>
    <dbReference type="NCBI Taxonomy" id="7936"/>
    <lineage>
        <taxon>Eukaryota</taxon>
        <taxon>Metazoa</taxon>
        <taxon>Chordata</taxon>
        <taxon>Craniata</taxon>
        <taxon>Vertebrata</taxon>
        <taxon>Euteleostomi</taxon>
        <taxon>Actinopterygii</taxon>
        <taxon>Neopterygii</taxon>
        <taxon>Teleostei</taxon>
        <taxon>Anguilliformes</taxon>
        <taxon>Anguillidae</taxon>
        <taxon>Anguilla</taxon>
    </lineage>
</organism>